<keyword evidence="3" id="KW-1185">Reference proteome</keyword>
<sequence>NFRIYGNISNNNIEKVYDLIDHSQRKWKRGEPSGVFSVKIAYKLLLDGVNTTCPRCGGSSEIVDHVFRNCPVTVEMWNELNLGPESVGKYIKELDEVGERMLTRNCIVPEWVPPRDLFVHFNFDAAYDLKEFTSGLGLVTRNIRGEILVTKSTLHMGVASPFATEALACVQAVALGRSMGVDMVEIEGDSLSIIKKCKAKEQDRSKVGALIEIFSKSKEGSQNVPGWKCFGLRKVAGLEDSTGTRTKLRASLDGRCVYL</sequence>
<dbReference type="PANTHER" id="PTHR47074:SF61">
    <property type="entry name" value="RNASE H TYPE-1 DOMAIN-CONTAINING PROTEIN"/>
    <property type="match status" value="1"/>
</dbReference>
<dbReference type="CDD" id="cd06222">
    <property type="entry name" value="RNase_H_like"/>
    <property type="match status" value="1"/>
</dbReference>
<evidence type="ECO:0000313" key="2">
    <source>
        <dbReference type="EMBL" id="MBA0697902.1"/>
    </source>
</evidence>
<dbReference type="InterPro" id="IPR036397">
    <property type="entry name" value="RNaseH_sf"/>
</dbReference>
<dbReference type="Pfam" id="PF13456">
    <property type="entry name" value="RVT_3"/>
    <property type="match status" value="1"/>
</dbReference>
<dbReference type="EMBL" id="JABFAA010000012">
    <property type="protein sequence ID" value="MBA0697902.1"/>
    <property type="molecule type" value="Genomic_DNA"/>
</dbReference>
<proteinExistence type="predicted"/>
<protein>
    <recommendedName>
        <fullName evidence="1">RNase H type-1 domain-containing protein</fullName>
    </recommendedName>
</protein>
<dbReference type="GO" id="GO:0004523">
    <property type="term" value="F:RNA-DNA hybrid ribonuclease activity"/>
    <property type="evidence" value="ECO:0007669"/>
    <property type="project" value="InterPro"/>
</dbReference>
<feature type="non-terminal residue" evidence="2">
    <location>
        <position position="1"/>
    </location>
</feature>
<dbReference type="Gene3D" id="3.30.420.10">
    <property type="entry name" value="Ribonuclease H-like superfamily/Ribonuclease H"/>
    <property type="match status" value="1"/>
</dbReference>
<reference evidence="2 3" key="1">
    <citation type="journal article" date="2019" name="Genome Biol. Evol.">
        <title>Insights into the evolution of the New World diploid cottons (Gossypium, subgenus Houzingenia) based on genome sequencing.</title>
        <authorList>
            <person name="Grover C.E."/>
            <person name="Arick M.A. 2nd"/>
            <person name="Thrash A."/>
            <person name="Conover J.L."/>
            <person name="Sanders W.S."/>
            <person name="Peterson D.G."/>
            <person name="Frelichowski J.E."/>
            <person name="Scheffler J.A."/>
            <person name="Scheffler B.E."/>
            <person name="Wendel J.F."/>
        </authorList>
    </citation>
    <scope>NUCLEOTIDE SEQUENCE [LARGE SCALE GENOMIC DNA]</scope>
    <source>
        <strain evidence="2">185</strain>
        <tissue evidence="2">Leaf</tissue>
    </source>
</reference>
<dbReference type="Proteomes" id="UP000593577">
    <property type="component" value="Unassembled WGS sequence"/>
</dbReference>
<organism evidence="2 3">
    <name type="scientific">Gossypium aridum</name>
    <name type="common">American cotton</name>
    <name type="synonym">Erioxylum aridum</name>
    <dbReference type="NCBI Taxonomy" id="34290"/>
    <lineage>
        <taxon>Eukaryota</taxon>
        <taxon>Viridiplantae</taxon>
        <taxon>Streptophyta</taxon>
        <taxon>Embryophyta</taxon>
        <taxon>Tracheophyta</taxon>
        <taxon>Spermatophyta</taxon>
        <taxon>Magnoliopsida</taxon>
        <taxon>eudicotyledons</taxon>
        <taxon>Gunneridae</taxon>
        <taxon>Pentapetalae</taxon>
        <taxon>rosids</taxon>
        <taxon>malvids</taxon>
        <taxon>Malvales</taxon>
        <taxon>Malvaceae</taxon>
        <taxon>Malvoideae</taxon>
        <taxon>Gossypium</taxon>
    </lineage>
</organism>
<dbReference type="InterPro" id="IPR052929">
    <property type="entry name" value="RNase_H-like_EbsB-rel"/>
</dbReference>
<name>A0A7J8YEX0_GOSAI</name>
<evidence type="ECO:0000313" key="3">
    <source>
        <dbReference type="Proteomes" id="UP000593577"/>
    </source>
</evidence>
<dbReference type="PANTHER" id="PTHR47074">
    <property type="entry name" value="BNAC02G40300D PROTEIN"/>
    <property type="match status" value="1"/>
</dbReference>
<dbReference type="InterPro" id="IPR044730">
    <property type="entry name" value="RNase_H-like_dom_plant"/>
</dbReference>
<accession>A0A7J8YEX0</accession>
<feature type="domain" description="RNase H type-1" evidence="1">
    <location>
        <begin position="122"/>
        <end position="214"/>
    </location>
</feature>
<comment type="caution">
    <text evidence="2">The sequence shown here is derived from an EMBL/GenBank/DDBJ whole genome shotgun (WGS) entry which is preliminary data.</text>
</comment>
<dbReference type="GO" id="GO:0003676">
    <property type="term" value="F:nucleic acid binding"/>
    <property type="evidence" value="ECO:0007669"/>
    <property type="project" value="InterPro"/>
</dbReference>
<evidence type="ECO:0000259" key="1">
    <source>
        <dbReference type="Pfam" id="PF13456"/>
    </source>
</evidence>
<gene>
    <name evidence="2" type="ORF">Goari_021421</name>
</gene>
<dbReference type="AlphaFoldDB" id="A0A7J8YEX0"/>
<feature type="non-terminal residue" evidence="2">
    <location>
        <position position="259"/>
    </location>
</feature>
<dbReference type="InterPro" id="IPR002156">
    <property type="entry name" value="RNaseH_domain"/>
</dbReference>